<evidence type="ECO:0000259" key="2">
    <source>
        <dbReference type="Pfam" id="PF12341"/>
    </source>
</evidence>
<dbReference type="PANTHER" id="PTHR19932:SF10">
    <property type="entry name" value="WD REPEAT AND HMG-BOX DNA-BINDING PROTEIN 1"/>
    <property type="match status" value="1"/>
</dbReference>
<feature type="domain" description="WDHD1/CFT4 second beta-propeller" evidence="2">
    <location>
        <begin position="223"/>
        <end position="373"/>
    </location>
</feature>
<dbReference type="GO" id="GO:0006281">
    <property type="term" value="P:DNA repair"/>
    <property type="evidence" value="ECO:0007669"/>
    <property type="project" value="TreeGrafter"/>
</dbReference>
<dbReference type="Pfam" id="PF12341">
    <property type="entry name" value="Mcl1_mid"/>
    <property type="match status" value="1"/>
</dbReference>
<evidence type="ECO:0000313" key="4">
    <source>
        <dbReference type="WBParaSite" id="L893_g19538.t1"/>
    </source>
</evidence>
<dbReference type="InterPro" id="IPR036322">
    <property type="entry name" value="WD40_repeat_dom_sf"/>
</dbReference>
<dbReference type="Gene3D" id="2.130.10.10">
    <property type="entry name" value="YVTN repeat-like/Quinoprotein amine dehydrogenase"/>
    <property type="match status" value="1"/>
</dbReference>
<dbReference type="PANTHER" id="PTHR19932">
    <property type="entry name" value="WD REPEAT AND HMG-BOX DNA BINDING PROTEIN"/>
    <property type="match status" value="1"/>
</dbReference>
<keyword evidence="3" id="KW-1185">Reference proteome</keyword>
<feature type="region of interest" description="Disordered" evidence="1">
    <location>
        <begin position="1"/>
        <end position="23"/>
    </location>
</feature>
<evidence type="ECO:0000256" key="1">
    <source>
        <dbReference type="SAM" id="MobiDB-lite"/>
    </source>
</evidence>
<protein>
    <submittedName>
        <fullName evidence="4">Mcl1_mid domain-containing protein</fullName>
    </submittedName>
</protein>
<dbReference type="WBParaSite" id="L893_g19538.t1">
    <property type="protein sequence ID" value="L893_g19538.t1"/>
    <property type="gene ID" value="L893_g19538"/>
</dbReference>
<reference evidence="4" key="1">
    <citation type="submission" date="2016-11" db="UniProtKB">
        <authorList>
            <consortium name="WormBaseParasite"/>
        </authorList>
    </citation>
    <scope>IDENTIFICATION</scope>
</reference>
<dbReference type="InterPro" id="IPR022100">
    <property type="entry name" value="WDHD1/CFT4_beta-prop_2nd"/>
</dbReference>
<name>A0A1I7YT04_9BILA</name>
<dbReference type="AlphaFoldDB" id="A0A1I7YT04"/>
<organism evidence="3 4">
    <name type="scientific">Steinernema glaseri</name>
    <dbReference type="NCBI Taxonomy" id="37863"/>
    <lineage>
        <taxon>Eukaryota</taxon>
        <taxon>Metazoa</taxon>
        <taxon>Ecdysozoa</taxon>
        <taxon>Nematoda</taxon>
        <taxon>Chromadorea</taxon>
        <taxon>Rhabditida</taxon>
        <taxon>Tylenchina</taxon>
        <taxon>Panagrolaimomorpha</taxon>
        <taxon>Strongyloidoidea</taxon>
        <taxon>Steinernematidae</taxon>
        <taxon>Steinernema</taxon>
    </lineage>
</organism>
<dbReference type="InterPro" id="IPR015943">
    <property type="entry name" value="WD40/YVTN_repeat-like_dom_sf"/>
</dbReference>
<evidence type="ECO:0000313" key="3">
    <source>
        <dbReference type="Proteomes" id="UP000095287"/>
    </source>
</evidence>
<proteinExistence type="predicted"/>
<dbReference type="GO" id="GO:0006261">
    <property type="term" value="P:DNA-templated DNA replication"/>
    <property type="evidence" value="ECO:0007669"/>
    <property type="project" value="TreeGrafter"/>
</dbReference>
<dbReference type="GO" id="GO:0043596">
    <property type="term" value="C:nuclear replication fork"/>
    <property type="evidence" value="ECO:0007669"/>
    <property type="project" value="TreeGrafter"/>
</dbReference>
<sequence length="464" mass="51411">MSFSQSSRCPTKERRSKSIPQDRRSYDYESFTSGVVCATAVDPLSQIYAVLTGAGKLLFYPVQKDSSNETGCTQALDVPYFYDSEKLKFSISFSRERDQFYVPSKGRVVIFRRDGTSDWEEASSLSYPVNEELCLCSLSKGGRFLAVTTASNKVVVWDVEASIARISSSFAYRDAKMPITSIISNPPDNEEVSLIVADSELQSMPIAPTTTIVEYDPPTVPAPFVSGAMPMKLQRRILKRNEHGTITSYEDFESSQLDIRFHNTALFHPIDLNHGDTRYVYGDISTKTVALSSAREGSTRSELYVHHIASTDVDTNKSKWSVQLSGKESIQLVTLAERFVAFYTSYGHIRIFSLAGTQRTVFSHPGKIMVSMYTVELRDVDLPVLTQQVPVAITPGSELAWAAYSAKGALCSMDSQCCIRMLSASAMLLPYFGACLAGDHREGRQEHVPACVEQSREAPSTRAV</sequence>
<dbReference type="GO" id="GO:0000278">
    <property type="term" value="P:mitotic cell cycle"/>
    <property type="evidence" value="ECO:0007669"/>
    <property type="project" value="TreeGrafter"/>
</dbReference>
<accession>A0A1I7YT04</accession>
<dbReference type="SUPFAM" id="SSF50978">
    <property type="entry name" value="WD40 repeat-like"/>
    <property type="match status" value="1"/>
</dbReference>
<dbReference type="GO" id="GO:0003682">
    <property type="term" value="F:chromatin binding"/>
    <property type="evidence" value="ECO:0007669"/>
    <property type="project" value="TreeGrafter"/>
</dbReference>
<dbReference type="Proteomes" id="UP000095287">
    <property type="component" value="Unplaced"/>
</dbReference>